<feature type="transmembrane region" description="Helical" evidence="1">
    <location>
        <begin position="39"/>
        <end position="58"/>
    </location>
</feature>
<keyword evidence="1" id="KW-0812">Transmembrane</keyword>
<dbReference type="EMBL" id="CP022530">
    <property type="protein sequence ID" value="ASP40894.1"/>
    <property type="molecule type" value="Genomic_DNA"/>
</dbReference>
<evidence type="ECO:0000313" key="3">
    <source>
        <dbReference type="Proteomes" id="UP000202440"/>
    </source>
</evidence>
<protein>
    <submittedName>
        <fullName evidence="2">Uncharacterized protein</fullName>
    </submittedName>
</protein>
<keyword evidence="1" id="KW-1133">Transmembrane helix</keyword>
<feature type="transmembrane region" description="Helical" evidence="1">
    <location>
        <begin position="12"/>
        <end position="33"/>
    </location>
</feature>
<evidence type="ECO:0000313" key="2">
    <source>
        <dbReference type="EMBL" id="ASP40894.1"/>
    </source>
</evidence>
<sequence>MHWLLVLGNWGMLLGVVMTVVSVMLSYPLAHWLSLPMQILAHISTLVFATLVKFGYILRSIALNRFAGCGQPSL</sequence>
<gene>
    <name evidence="2" type="ORF">CHH28_10140</name>
</gene>
<reference evidence="2 3" key="1">
    <citation type="submission" date="2017-07" db="EMBL/GenBank/DDBJ databases">
        <title>Annotated genome sequence of Bacterioplanes sanyensis isolated from Red Sea.</title>
        <authorList>
            <person name="Rehman Z.U."/>
        </authorList>
    </citation>
    <scope>NUCLEOTIDE SEQUENCE [LARGE SCALE GENOMIC DNA]</scope>
    <source>
        <strain evidence="2 3">NV9</strain>
    </source>
</reference>
<dbReference type="AlphaFoldDB" id="A0A222FQV8"/>
<accession>A0A222FQV8</accession>
<proteinExistence type="predicted"/>
<name>A0A222FQV8_9GAMM</name>
<keyword evidence="1" id="KW-0472">Membrane</keyword>
<organism evidence="2 3">
    <name type="scientific">Bacterioplanes sanyensis</name>
    <dbReference type="NCBI Taxonomy" id="1249553"/>
    <lineage>
        <taxon>Bacteria</taxon>
        <taxon>Pseudomonadati</taxon>
        <taxon>Pseudomonadota</taxon>
        <taxon>Gammaproteobacteria</taxon>
        <taxon>Oceanospirillales</taxon>
        <taxon>Oceanospirillaceae</taxon>
        <taxon>Bacterioplanes</taxon>
    </lineage>
</organism>
<keyword evidence="3" id="KW-1185">Reference proteome</keyword>
<dbReference type="OrthoDB" id="6371106at2"/>
<evidence type="ECO:0000256" key="1">
    <source>
        <dbReference type="SAM" id="Phobius"/>
    </source>
</evidence>
<dbReference type="Proteomes" id="UP000202440">
    <property type="component" value="Chromosome"/>
</dbReference>
<dbReference type="KEGG" id="bsan:CHH28_10140"/>